<evidence type="ECO:0000259" key="7">
    <source>
        <dbReference type="PROSITE" id="PS50123"/>
    </source>
</evidence>
<accession>A0A974XRA8</accession>
<dbReference type="SUPFAM" id="SSF47757">
    <property type="entry name" value="Chemotaxis receptor methyltransferase CheR, N-terminal domain"/>
    <property type="match status" value="1"/>
</dbReference>
<dbReference type="InterPro" id="IPR050903">
    <property type="entry name" value="Bact_Chemotaxis_MeTrfase"/>
</dbReference>
<evidence type="ECO:0000256" key="2">
    <source>
        <dbReference type="ARBA" id="ARBA00022603"/>
    </source>
</evidence>
<feature type="binding site" evidence="6">
    <location>
        <begin position="207"/>
        <end position="208"/>
    </location>
    <ligand>
        <name>S-adenosyl-L-methionine</name>
        <dbReference type="ChEBI" id="CHEBI:59789"/>
    </ligand>
</feature>
<evidence type="ECO:0000313" key="9">
    <source>
        <dbReference type="Proteomes" id="UP000663281"/>
    </source>
</evidence>
<dbReference type="Gene3D" id="1.10.155.10">
    <property type="entry name" value="Chemotaxis receptor methyltransferase CheR, N-terminal domain"/>
    <property type="match status" value="1"/>
</dbReference>
<dbReference type="Proteomes" id="UP000663281">
    <property type="component" value="Chromosome"/>
</dbReference>
<dbReference type="PANTHER" id="PTHR24422:SF19">
    <property type="entry name" value="CHEMOTAXIS PROTEIN METHYLTRANSFERASE"/>
    <property type="match status" value="1"/>
</dbReference>
<evidence type="ECO:0000256" key="3">
    <source>
        <dbReference type="ARBA" id="ARBA00022679"/>
    </source>
</evidence>
<dbReference type="Pfam" id="PF01739">
    <property type="entry name" value="CheR"/>
    <property type="match status" value="1"/>
</dbReference>
<keyword evidence="9" id="KW-1185">Reference proteome</keyword>
<gene>
    <name evidence="8" type="ORF">JYB88_17660</name>
</gene>
<comment type="catalytic activity">
    <reaction evidence="1 5">
        <text>L-glutamyl-[protein] + S-adenosyl-L-methionine = [protein]-L-glutamate 5-O-methyl ester + S-adenosyl-L-homocysteine</text>
        <dbReference type="Rhea" id="RHEA:24452"/>
        <dbReference type="Rhea" id="RHEA-COMP:10208"/>
        <dbReference type="Rhea" id="RHEA-COMP:10311"/>
        <dbReference type="ChEBI" id="CHEBI:29973"/>
        <dbReference type="ChEBI" id="CHEBI:57856"/>
        <dbReference type="ChEBI" id="CHEBI:59789"/>
        <dbReference type="ChEBI" id="CHEBI:82795"/>
        <dbReference type="EC" id="2.1.1.80"/>
    </reaction>
</comment>
<keyword evidence="4 5" id="KW-0949">S-adenosyl-L-methionine</keyword>
<dbReference type="InterPro" id="IPR022641">
    <property type="entry name" value="CheR_N"/>
</dbReference>
<dbReference type="InterPro" id="IPR000780">
    <property type="entry name" value="CheR_MeTrfase"/>
</dbReference>
<dbReference type="RefSeq" id="WP_207326367.1">
    <property type="nucleotide sequence ID" value="NZ_CP071504.1"/>
</dbReference>
<dbReference type="PROSITE" id="PS50123">
    <property type="entry name" value="CHER"/>
    <property type="match status" value="1"/>
</dbReference>
<dbReference type="EMBL" id="CP071504">
    <property type="protein sequence ID" value="QSX31978.1"/>
    <property type="molecule type" value="Genomic_DNA"/>
</dbReference>
<evidence type="ECO:0000313" key="8">
    <source>
        <dbReference type="EMBL" id="QSX31978.1"/>
    </source>
</evidence>
<keyword evidence="2 5" id="KW-0489">Methyltransferase</keyword>
<dbReference type="EC" id="2.1.1.80" evidence="5"/>
<dbReference type="SUPFAM" id="SSF53335">
    <property type="entry name" value="S-adenosyl-L-methionine-dependent methyltransferases"/>
    <property type="match status" value="1"/>
</dbReference>
<dbReference type="Pfam" id="PF03705">
    <property type="entry name" value="CheR_N"/>
    <property type="match status" value="1"/>
</dbReference>
<feature type="binding site" evidence="6">
    <location>
        <position position="111"/>
    </location>
    <ligand>
        <name>S-adenosyl-L-methionine</name>
        <dbReference type="ChEBI" id="CHEBI:59789"/>
    </ligand>
</feature>
<dbReference type="KEGG" id="scyp:JYB88_17660"/>
<dbReference type="PIRSF" id="PIRSF000410">
    <property type="entry name" value="CheR"/>
    <property type="match status" value="1"/>
</dbReference>
<dbReference type="InterPro" id="IPR029063">
    <property type="entry name" value="SAM-dependent_MTases_sf"/>
</dbReference>
<keyword evidence="3 5" id="KW-0808">Transferase</keyword>
<dbReference type="GO" id="GO:0032259">
    <property type="term" value="P:methylation"/>
    <property type="evidence" value="ECO:0007669"/>
    <property type="project" value="UniProtKB-KW"/>
</dbReference>
<organism evidence="8 9">
    <name type="scientific">Shewanella cyperi</name>
    <dbReference type="NCBI Taxonomy" id="2814292"/>
    <lineage>
        <taxon>Bacteria</taxon>
        <taxon>Pseudomonadati</taxon>
        <taxon>Pseudomonadota</taxon>
        <taxon>Gammaproteobacteria</taxon>
        <taxon>Alteromonadales</taxon>
        <taxon>Shewanellaceae</taxon>
        <taxon>Shewanella</taxon>
    </lineage>
</organism>
<dbReference type="AlphaFoldDB" id="A0A974XRA8"/>
<feature type="binding site" evidence="6">
    <location>
        <position position="69"/>
    </location>
    <ligand>
        <name>S-adenosyl-L-methionine</name>
        <dbReference type="ChEBI" id="CHEBI:59789"/>
    </ligand>
</feature>
<dbReference type="SMART" id="SM00138">
    <property type="entry name" value="MeTrc"/>
    <property type="match status" value="1"/>
</dbReference>
<dbReference type="PRINTS" id="PR00996">
    <property type="entry name" value="CHERMTFRASE"/>
</dbReference>
<dbReference type="GO" id="GO:0008983">
    <property type="term" value="F:protein-glutamate O-methyltransferase activity"/>
    <property type="evidence" value="ECO:0007669"/>
    <property type="project" value="UniProtKB-EC"/>
</dbReference>
<feature type="domain" description="CheR-type methyltransferase" evidence="7">
    <location>
        <begin position="1"/>
        <end position="263"/>
    </location>
</feature>
<dbReference type="InterPro" id="IPR022642">
    <property type="entry name" value="CheR_C"/>
</dbReference>
<feature type="binding site" evidence="6">
    <location>
        <position position="75"/>
    </location>
    <ligand>
        <name>S-adenosyl-L-methionine</name>
        <dbReference type="ChEBI" id="CHEBI:59789"/>
    </ligand>
</feature>
<evidence type="ECO:0000256" key="6">
    <source>
        <dbReference type="PIRSR" id="PIRSR000410-1"/>
    </source>
</evidence>
<feature type="binding site" evidence="6">
    <location>
        <position position="71"/>
    </location>
    <ligand>
        <name>S-adenosyl-L-methionine</name>
        <dbReference type="ChEBI" id="CHEBI:59789"/>
    </ligand>
</feature>
<dbReference type="PANTHER" id="PTHR24422">
    <property type="entry name" value="CHEMOTAXIS PROTEIN METHYLTRANSFERASE"/>
    <property type="match status" value="1"/>
</dbReference>
<protein>
    <recommendedName>
        <fullName evidence="5">Chemotaxis protein methyltransferase</fullName>
        <ecNumber evidence="5">2.1.1.80</ecNumber>
    </recommendedName>
</protein>
<evidence type="ECO:0000256" key="5">
    <source>
        <dbReference type="PIRNR" id="PIRNR000410"/>
    </source>
</evidence>
<dbReference type="InterPro" id="IPR026024">
    <property type="entry name" value="Chemotaxis_MeTrfase_CheR"/>
</dbReference>
<dbReference type="Gene3D" id="3.40.50.150">
    <property type="entry name" value="Vaccinia Virus protein VP39"/>
    <property type="match status" value="1"/>
</dbReference>
<feature type="binding site" evidence="6">
    <location>
        <begin position="190"/>
        <end position="191"/>
    </location>
    <ligand>
        <name>S-adenosyl-L-methionine</name>
        <dbReference type="ChEBI" id="CHEBI:59789"/>
    </ligand>
</feature>
<sequence>MTTANFNFIRELAYGQTGIVLPERKKHMVYSRLCRRLRLLGLRNFDQYCALLQTEEAELGQFINALTTNLTSFFRERHHFQYLENHLMPLWQKRSSKRLRIWSSACSSGEEPYSIAMTLARHFNRGGWDLKILATDVDTNVLTRAEAGLYPAEVLDSLSESFREEYFSLQQHQYRIHNEIQKLVYFRQLNLLESWPMQGPFDAIFCRNVLIYFDQDTKRKIISRFRKLLSDDGFLFIGHSETLTQISDEFELIGQTIYKPRLAQCAQPQLRSAR</sequence>
<feature type="binding site" evidence="6">
    <location>
        <position position="136"/>
    </location>
    <ligand>
        <name>S-adenosyl-L-methionine</name>
        <dbReference type="ChEBI" id="CHEBI:59789"/>
    </ligand>
</feature>
<proteinExistence type="predicted"/>
<evidence type="ECO:0000256" key="4">
    <source>
        <dbReference type="ARBA" id="ARBA00022691"/>
    </source>
</evidence>
<dbReference type="InterPro" id="IPR036804">
    <property type="entry name" value="CheR_N_sf"/>
</dbReference>
<evidence type="ECO:0000256" key="1">
    <source>
        <dbReference type="ARBA" id="ARBA00001541"/>
    </source>
</evidence>
<reference evidence="8 9" key="1">
    <citation type="submission" date="2021-03" db="EMBL/GenBank/DDBJ databases">
        <title>Novel species identification of genus Shewanella.</title>
        <authorList>
            <person name="Liu G."/>
            <person name="Zhang Q."/>
        </authorList>
    </citation>
    <scope>NUCLEOTIDE SEQUENCE [LARGE SCALE GENOMIC DNA]</scope>
    <source>
        <strain evidence="8 9">FJAT-53726</strain>
    </source>
</reference>
<comment type="function">
    <text evidence="5">Methylation of the membrane-bound methyl-accepting chemotaxis proteins (MCP) to form gamma-glutamyl methyl ester residues in MCP.</text>
</comment>
<name>A0A974XRA8_9GAMM</name>